<dbReference type="Gene3D" id="3.40.50.150">
    <property type="entry name" value="Vaccinia Virus protein VP39"/>
    <property type="match status" value="1"/>
</dbReference>
<name>A0A267MHV1_9FIRM</name>
<evidence type="ECO:0000313" key="1">
    <source>
        <dbReference type="EMBL" id="PAB59149.1"/>
    </source>
</evidence>
<proteinExistence type="predicted"/>
<gene>
    <name evidence="1" type="ORF">CCE28_11565</name>
</gene>
<organism evidence="1 2">
    <name type="scientific">Anaeromicrobium sediminis</name>
    <dbReference type="NCBI Taxonomy" id="1478221"/>
    <lineage>
        <taxon>Bacteria</taxon>
        <taxon>Bacillati</taxon>
        <taxon>Bacillota</taxon>
        <taxon>Clostridia</taxon>
        <taxon>Peptostreptococcales</taxon>
        <taxon>Thermotaleaceae</taxon>
        <taxon>Anaeromicrobium</taxon>
    </lineage>
</organism>
<keyword evidence="2" id="KW-1185">Reference proteome</keyword>
<reference evidence="1 2" key="1">
    <citation type="submission" date="2017-06" db="EMBL/GenBank/DDBJ databases">
        <title>Draft genome sequence of anaerobic fermentative bacterium Anaeromicrobium sediminis DY2726D isolated from West Pacific Ocean sediments.</title>
        <authorList>
            <person name="Zeng X."/>
        </authorList>
    </citation>
    <scope>NUCLEOTIDE SEQUENCE [LARGE SCALE GENOMIC DNA]</scope>
    <source>
        <strain evidence="1 2">DY2726D</strain>
    </source>
</reference>
<dbReference type="Proteomes" id="UP000216024">
    <property type="component" value="Unassembled WGS sequence"/>
</dbReference>
<sequence>MEEYFMINNEIWNLPKKKFENRRKVFWDIIKQNFQDKKISVLEIGVYKAGFLKDVLGRNDLKISRYTGIDPYLGAENDPYLGLYWKNKSDADKIYEESLNVFTDSGNTLVRTTSQEFYKSLKPNDVYDLIIIDGDHTFNSALWDLHFWFKRVKKGGMLIADDYANVDTPDVTRAINTFIKVNEHKIEKIGYKRLEFQNKGKYIPISLTFVYFLPKVKNEYVEYREEELERYLKR</sequence>
<evidence type="ECO:0008006" key="3">
    <source>
        <dbReference type="Google" id="ProtNLM"/>
    </source>
</evidence>
<dbReference type="InterPro" id="IPR029063">
    <property type="entry name" value="SAM-dependent_MTases_sf"/>
</dbReference>
<evidence type="ECO:0000313" key="2">
    <source>
        <dbReference type="Proteomes" id="UP000216024"/>
    </source>
</evidence>
<dbReference type="SUPFAM" id="SSF53335">
    <property type="entry name" value="S-adenosyl-L-methionine-dependent methyltransferases"/>
    <property type="match status" value="1"/>
</dbReference>
<accession>A0A267MHV1</accession>
<dbReference type="Pfam" id="PF13578">
    <property type="entry name" value="Methyltransf_24"/>
    <property type="match status" value="1"/>
</dbReference>
<dbReference type="OrthoDB" id="9810615at2"/>
<comment type="caution">
    <text evidence="1">The sequence shown here is derived from an EMBL/GenBank/DDBJ whole genome shotgun (WGS) entry which is preliminary data.</text>
</comment>
<dbReference type="EMBL" id="NIBG01000009">
    <property type="protein sequence ID" value="PAB59149.1"/>
    <property type="molecule type" value="Genomic_DNA"/>
</dbReference>
<protein>
    <recommendedName>
        <fullName evidence="3">Methyltransferase</fullName>
    </recommendedName>
</protein>
<dbReference type="AlphaFoldDB" id="A0A267MHV1"/>